<dbReference type="AlphaFoldDB" id="A0A4Q2JWR5"/>
<evidence type="ECO:0008006" key="3">
    <source>
        <dbReference type="Google" id="ProtNLM"/>
    </source>
</evidence>
<dbReference type="RefSeq" id="WP_129232943.1">
    <property type="nucleotide sequence ID" value="NZ_SDPL01000002.1"/>
</dbReference>
<evidence type="ECO:0000313" key="1">
    <source>
        <dbReference type="EMBL" id="RXZ51864.1"/>
    </source>
</evidence>
<dbReference type="Proteomes" id="UP000292881">
    <property type="component" value="Unassembled WGS sequence"/>
</dbReference>
<sequence>MHLDGRVVGQALASRLRPVLLEHGFHRFHGRNAWRRSDFTVGLISFPSMNAYVAAGVGCTTYSFSGAAGVYYPALDHGAPVEWPRDYQLTFRGVLGKTIRQPYFHPSGISDGSDRADVWHVLEDGSNLEVVVEDAVETVLAQAVPFIDRLDDPRQAMQSLLHEEGRNPGFGSLGLLSAGRGSEQHTQDVDRLRALLG</sequence>
<proteinExistence type="predicted"/>
<dbReference type="OrthoDB" id="8481394at2"/>
<accession>A0A4Q2JWR5</accession>
<gene>
    <name evidence="1" type="ORF">ESO86_00495</name>
</gene>
<evidence type="ECO:0000313" key="2">
    <source>
        <dbReference type="Proteomes" id="UP000292881"/>
    </source>
</evidence>
<protein>
    <recommendedName>
        <fullName evidence="3">DUF4304 domain-containing protein</fullName>
    </recommendedName>
</protein>
<reference evidence="1 2" key="1">
    <citation type="submission" date="2019-01" db="EMBL/GenBank/DDBJ databases">
        <authorList>
            <person name="Li J."/>
        </authorList>
    </citation>
    <scope>NUCLEOTIDE SEQUENCE [LARGE SCALE GENOMIC DNA]</scope>
    <source>
        <strain evidence="1 2">CGMCC 4.7180</strain>
    </source>
</reference>
<organism evidence="1 2">
    <name type="scientific">Agromyces binzhouensis</name>
    <dbReference type="NCBI Taxonomy" id="1817495"/>
    <lineage>
        <taxon>Bacteria</taxon>
        <taxon>Bacillati</taxon>
        <taxon>Actinomycetota</taxon>
        <taxon>Actinomycetes</taxon>
        <taxon>Micrococcales</taxon>
        <taxon>Microbacteriaceae</taxon>
        <taxon>Agromyces</taxon>
    </lineage>
</organism>
<comment type="caution">
    <text evidence="1">The sequence shown here is derived from an EMBL/GenBank/DDBJ whole genome shotgun (WGS) entry which is preliminary data.</text>
</comment>
<keyword evidence="2" id="KW-1185">Reference proteome</keyword>
<dbReference type="EMBL" id="SDPL01000002">
    <property type="protein sequence ID" value="RXZ51864.1"/>
    <property type="molecule type" value="Genomic_DNA"/>
</dbReference>
<name>A0A4Q2JWR5_9MICO</name>